<organism evidence="1 2">
    <name type="scientific">Roseomonas acroporae</name>
    <dbReference type="NCBI Taxonomy" id="2937791"/>
    <lineage>
        <taxon>Bacteria</taxon>
        <taxon>Pseudomonadati</taxon>
        <taxon>Pseudomonadota</taxon>
        <taxon>Alphaproteobacteria</taxon>
        <taxon>Acetobacterales</taxon>
        <taxon>Roseomonadaceae</taxon>
        <taxon>Roseomonas</taxon>
    </lineage>
</organism>
<sequence length="96" mass="10369">MSTIKTLTAKDITLEAGAEITIRLADCDARDLMDVSDMLTQASGDNFDAFPNEQLLRAAIAIAARHARAQLKDMSNLWGRLSGEDDNEPAEDGAFA</sequence>
<evidence type="ECO:0000313" key="1">
    <source>
        <dbReference type="EMBL" id="MCK8787323.1"/>
    </source>
</evidence>
<gene>
    <name evidence="1" type="ORF">M0638_23405</name>
</gene>
<comment type="caution">
    <text evidence="1">The sequence shown here is derived from an EMBL/GenBank/DDBJ whole genome shotgun (WGS) entry which is preliminary data.</text>
</comment>
<dbReference type="EMBL" id="JALPRX010000118">
    <property type="protein sequence ID" value="MCK8787323.1"/>
    <property type="molecule type" value="Genomic_DNA"/>
</dbReference>
<protein>
    <submittedName>
        <fullName evidence="1">Uncharacterized protein</fullName>
    </submittedName>
</protein>
<keyword evidence="2" id="KW-1185">Reference proteome</keyword>
<dbReference type="AlphaFoldDB" id="A0A9X1YBY3"/>
<dbReference type="RefSeq" id="WP_248669375.1">
    <property type="nucleotide sequence ID" value="NZ_JALPRX010000118.1"/>
</dbReference>
<reference evidence="1" key="1">
    <citation type="submission" date="2022-04" db="EMBL/GenBank/DDBJ databases">
        <title>Roseomonas acroporae sp. nov., isolated from coral Acropora digitifera.</title>
        <authorList>
            <person name="Sun H."/>
        </authorList>
    </citation>
    <scope>NUCLEOTIDE SEQUENCE</scope>
    <source>
        <strain evidence="1">NAR14</strain>
    </source>
</reference>
<name>A0A9X1YBY3_9PROT</name>
<dbReference type="Proteomes" id="UP001139516">
    <property type="component" value="Unassembled WGS sequence"/>
</dbReference>
<evidence type="ECO:0000313" key="2">
    <source>
        <dbReference type="Proteomes" id="UP001139516"/>
    </source>
</evidence>
<proteinExistence type="predicted"/>
<accession>A0A9X1YBY3</accession>